<evidence type="ECO:0000256" key="3">
    <source>
        <dbReference type="ARBA" id="ARBA00022989"/>
    </source>
</evidence>
<keyword evidence="3 5" id="KW-1133">Transmembrane helix</keyword>
<dbReference type="SUPFAM" id="SSF161098">
    <property type="entry name" value="MetI-like"/>
    <property type="match status" value="1"/>
</dbReference>
<comment type="caution">
    <text evidence="6">The sequence shown here is derived from an EMBL/GenBank/DDBJ whole genome shotgun (WGS) entry which is preliminary data.</text>
</comment>
<dbReference type="EMBL" id="BOVK01000051">
    <property type="protein sequence ID" value="GIQ70555.1"/>
    <property type="molecule type" value="Genomic_DNA"/>
</dbReference>
<comment type="subcellular location">
    <subcellularLocation>
        <location evidence="1">Membrane</location>
        <topology evidence="1">Multi-pass membrane protein</topology>
    </subcellularLocation>
</comment>
<evidence type="ECO:0000256" key="5">
    <source>
        <dbReference type="SAM" id="Phobius"/>
    </source>
</evidence>
<dbReference type="AlphaFoldDB" id="A0A8J4H6E7"/>
<feature type="transmembrane region" description="Helical" evidence="5">
    <location>
        <begin position="12"/>
        <end position="33"/>
    </location>
</feature>
<protein>
    <submittedName>
        <fullName evidence="6">Uncharacterized protein</fullName>
    </submittedName>
</protein>
<dbReference type="Proteomes" id="UP000677918">
    <property type="component" value="Unassembled WGS sequence"/>
</dbReference>
<sequence length="74" mass="7795">MVNSQTYNFMYNSIKLAGLSTIFIILVFVIVAYTSRMLNSAAGIALAKTMTTGYAIPGAIIAIGVLSFFIPAAG</sequence>
<evidence type="ECO:0000256" key="1">
    <source>
        <dbReference type="ARBA" id="ARBA00004141"/>
    </source>
</evidence>
<evidence type="ECO:0000313" key="6">
    <source>
        <dbReference type="EMBL" id="GIQ70555.1"/>
    </source>
</evidence>
<proteinExistence type="predicted"/>
<organism evidence="6 7">
    <name type="scientific">Xylanibacillus composti</name>
    <dbReference type="NCBI Taxonomy" id="1572762"/>
    <lineage>
        <taxon>Bacteria</taxon>
        <taxon>Bacillati</taxon>
        <taxon>Bacillota</taxon>
        <taxon>Bacilli</taxon>
        <taxon>Bacillales</taxon>
        <taxon>Paenibacillaceae</taxon>
        <taxon>Xylanibacillus</taxon>
    </lineage>
</organism>
<name>A0A8J4H6E7_9BACL</name>
<accession>A0A8J4H6E7</accession>
<evidence type="ECO:0000256" key="4">
    <source>
        <dbReference type="ARBA" id="ARBA00023136"/>
    </source>
</evidence>
<gene>
    <name evidence="6" type="ORF">XYCOK13_33790</name>
</gene>
<keyword evidence="4 5" id="KW-0472">Membrane</keyword>
<reference evidence="6" key="1">
    <citation type="submission" date="2021-04" db="EMBL/GenBank/DDBJ databases">
        <title>Draft genome sequence of Xylanibacillus composti strain K13.</title>
        <authorList>
            <person name="Uke A."/>
            <person name="Chhe C."/>
            <person name="Baramee S."/>
            <person name="Kosugi A."/>
        </authorList>
    </citation>
    <scope>NUCLEOTIDE SEQUENCE</scope>
    <source>
        <strain evidence="6">K13</strain>
    </source>
</reference>
<dbReference type="InterPro" id="IPR035906">
    <property type="entry name" value="MetI-like_sf"/>
</dbReference>
<keyword evidence="2 5" id="KW-0812">Transmembrane</keyword>
<evidence type="ECO:0000256" key="2">
    <source>
        <dbReference type="ARBA" id="ARBA00022692"/>
    </source>
</evidence>
<feature type="transmembrane region" description="Helical" evidence="5">
    <location>
        <begin position="54"/>
        <end position="73"/>
    </location>
</feature>
<keyword evidence="7" id="KW-1185">Reference proteome</keyword>
<dbReference type="GO" id="GO:0016020">
    <property type="term" value="C:membrane"/>
    <property type="evidence" value="ECO:0007669"/>
    <property type="project" value="UniProtKB-SubCell"/>
</dbReference>
<evidence type="ECO:0000313" key="7">
    <source>
        <dbReference type="Proteomes" id="UP000677918"/>
    </source>
</evidence>